<dbReference type="EC" id="2.4.1.141" evidence="3"/>
<keyword evidence="10" id="KW-1185">Reference proteome</keyword>
<evidence type="ECO:0000256" key="5">
    <source>
        <dbReference type="ARBA" id="ARBA00022676"/>
    </source>
</evidence>
<keyword evidence="5" id="KW-0328">Glycosyltransferase</keyword>
<gene>
    <name evidence="9" type="ORF">DGAL_LOCUS14098</name>
</gene>
<keyword evidence="7" id="KW-0256">Endoplasmic reticulum</keyword>
<evidence type="ECO:0000256" key="7">
    <source>
        <dbReference type="ARBA" id="ARBA00022824"/>
    </source>
</evidence>
<dbReference type="GO" id="GO:0005783">
    <property type="term" value="C:endoplasmic reticulum"/>
    <property type="evidence" value="ECO:0007669"/>
    <property type="project" value="UniProtKB-SubCell"/>
</dbReference>
<name>A0A8J2WP52_9CRUS</name>
<dbReference type="InterPro" id="IPR007235">
    <property type="entry name" value="Glyco_trans_28_C"/>
</dbReference>
<evidence type="ECO:0000313" key="10">
    <source>
        <dbReference type="Proteomes" id="UP000789390"/>
    </source>
</evidence>
<dbReference type="EMBL" id="CAKKLH010000303">
    <property type="protein sequence ID" value="CAH0110529.1"/>
    <property type="molecule type" value="Genomic_DNA"/>
</dbReference>
<dbReference type="GO" id="GO:0004577">
    <property type="term" value="F:N-acetylglucosaminyldiphosphodolichol N-acetylglucosaminyltransferase activity"/>
    <property type="evidence" value="ECO:0007669"/>
    <property type="project" value="UniProtKB-EC"/>
</dbReference>
<evidence type="ECO:0000256" key="4">
    <source>
        <dbReference type="ARBA" id="ARBA00017468"/>
    </source>
</evidence>
<comment type="subcellular location">
    <subcellularLocation>
        <location evidence="1">Endoplasmic reticulum</location>
    </subcellularLocation>
</comment>
<evidence type="ECO:0000259" key="8">
    <source>
        <dbReference type="Pfam" id="PF04101"/>
    </source>
</evidence>
<dbReference type="InterPro" id="IPR039042">
    <property type="entry name" value="Alg13-like"/>
</dbReference>
<sequence length="161" mass="17917">MNVSLKESGNKNVFVTVGSTQFDELVTQVLHPNTLEILEDEGFTHLIVQIGRGVEPTIPNSRRIKISCYHFKESISSDLEEASLIISHAGAGSCLEALSVAKPLIVVLELAEKLHSEGYVFMCYPETLKTILIEYKSSYLQTFPKSNSLAFSIYLEKLMGF</sequence>
<reference evidence="9" key="1">
    <citation type="submission" date="2021-11" db="EMBL/GenBank/DDBJ databases">
        <authorList>
            <person name="Schell T."/>
        </authorList>
    </citation>
    <scope>NUCLEOTIDE SEQUENCE</scope>
    <source>
        <strain evidence="9">M5</strain>
    </source>
</reference>
<dbReference type="PANTHER" id="PTHR12867:SF6">
    <property type="entry name" value="N-ACETYLGLUCOSAMINYLDIPHOSPHODOLICHOL N-ACETYLGLUCOSAMINYLTRANSFERASE"/>
    <property type="match status" value="1"/>
</dbReference>
<dbReference type="OrthoDB" id="20273at2759"/>
<dbReference type="Pfam" id="PF04101">
    <property type="entry name" value="Glyco_tran_28_C"/>
    <property type="match status" value="1"/>
</dbReference>
<evidence type="ECO:0000256" key="1">
    <source>
        <dbReference type="ARBA" id="ARBA00004240"/>
    </source>
</evidence>
<dbReference type="Gene3D" id="3.40.50.2000">
    <property type="entry name" value="Glycogen Phosphorylase B"/>
    <property type="match status" value="1"/>
</dbReference>
<protein>
    <recommendedName>
        <fullName evidence="4">UDP-N-acetylglucosamine transferase subunit ALG13</fullName>
        <ecNumber evidence="3">2.4.1.141</ecNumber>
    </recommendedName>
</protein>
<comment type="caution">
    <text evidence="9">The sequence shown here is derived from an EMBL/GenBank/DDBJ whole genome shotgun (WGS) entry which is preliminary data.</text>
</comment>
<evidence type="ECO:0000256" key="2">
    <source>
        <dbReference type="ARBA" id="ARBA00006962"/>
    </source>
</evidence>
<dbReference type="Proteomes" id="UP000789390">
    <property type="component" value="Unassembled WGS sequence"/>
</dbReference>
<accession>A0A8J2WP52</accession>
<keyword evidence="6" id="KW-0808">Transferase</keyword>
<dbReference type="PANTHER" id="PTHR12867">
    <property type="entry name" value="GLYCOSYL TRANSFERASE-RELATED"/>
    <property type="match status" value="1"/>
</dbReference>
<dbReference type="AlphaFoldDB" id="A0A8J2WP52"/>
<evidence type="ECO:0000256" key="6">
    <source>
        <dbReference type="ARBA" id="ARBA00022679"/>
    </source>
</evidence>
<proteinExistence type="inferred from homology"/>
<feature type="domain" description="Glycosyl transferase family 28 C-terminal" evidence="8">
    <location>
        <begin position="13"/>
        <end position="108"/>
    </location>
</feature>
<dbReference type="SUPFAM" id="SSF53756">
    <property type="entry name" value="UDP-Glycosyltransferase/glycogen phosphorylase"/>
    <property type="match status" value="1"/>
</dbReference>
<dbReference type="GO" id="GO:0006488">
    <property type="term" value="P:dolichol-linked oligosaccharide biosynthetic process"/>
    <property type="evidence" value="ECO:0007669"/>
    <property type="project" value="InterPro"/>
</dbReference>
<comment type="similarity">
    <text evidence="2">Belongs to the glycosyltransferase 28 family.</text>
</comment>
<organism evidence="9 10">
    <name type="scientific">Daphnia galeata</name>
    <dbReference type="NCBI Taxonomy" id="27404"/>
    <lineage>
        <taxon>Eukaryota</taxon>
        <taxon>Metazoa</taxon>
        <taxon>Ecdysozoa</taxon>
        <taxon>Arthropoda</taxon>
        <taxon>Crustacea</taxon>
        <taxon>Branchiopoda</taxon>
        <taxon>Diplostraca</taxon>
        <taxon>Cladocera</taxon>
        <taxon>Anomopoda</taxon>
        <taxon>Daphniidae</taxon>
        <taxon>Daphnia</taxon>
    </lineage>
</organism>
<evidence type="ECO:0000256" key="3">
    <source>
        <dbReference type="ARBA" id="ARBA00012614"/>
    </source>
</evidence>
<evidence type="ECO:0000313" key="9">
    <source>
        <dbReference type="EMBL" id="CAH0110529.1"/>
    </source>
</evidence>